<name>A0A550C0F2_9AGAR</name>
<keyword evidence="2" id="KW-1185">Reference proteome</keyword>
<dbReference type="Proteomes" id="UP000320762">
    <property type="component" value="Unassembled WGS sequence"/>
</dbReference>
<dbReference type="EMBL" id="VDMD01000037">
    <property type="protein sequence ID" value="TRM58279.1"/>
    <property type="molecule type" value="Genomic_DNA"/>
</dbReference>
<comment type="caution">
    <text evidence="1">The sequence shown here is derived from an EMBL/GenBank/DDBJ whole genome shotgun (WGS) entry which is preliminary data.</text>
</comment>
<sequence length="158" mass="17880">MDTTLTPEQCKSLFAGAKAAGELKLLHVGERLDIFPQALPVDNPPPLLNTTVEDATTPVYLFGWQYPRYDFCQSFGGKIGRMDTHFKSKILEPLIKQHPNLKSRGPHFTGDIVGVFYTVYVACNYDAHYRARAQDEEVVADIMALLQETRVPMWHRQG</sequence>
<proteinExistence type="predicted"/>
<evidence type="ECO:0000313" key="1">
    <source>
        <dbReference type="EMBL" id="TRM58279.1"/>
    </source>
</evidence>
<organism evidence="1 2">
    <name type="scientific">Schizophyllum amplum</name>
    <dbReference type="NCBI Taxonomy" id="97359"/>
    <lineage>
        <taxon>Eukaryota</taxon>
        <taxon>Fungi</taxon>
        <taxon>Dikarya</taxon>
        <taxon>Basidiomycota</taxon>
        <taxon>Agaricomycotina</taxon>
        <taxon>Agaricomycetes</taxon>
        <taxon>Agaricomycetidae</taxon>
        <taxon>Agaricales</taxon>
        <taxon>Schizophyllaceae</taxon>
        <taxon>Schizophyllum</taxon>
    </lineage>
</organism>
<evidence type="ECO:0000313" key="2">
    <source>
        <dbReference type="Proteomes" id="UP000320762"/>
    </source>
</evidence>
<protein>
    <submittedName>
        <fullName evidence="1">Uncharacterized protein</fullName>
    </submittedName>
</protein>
<gene>
    <name evidence="1" type="ORF">BD626DRAFT_573709</name>
</gene>
<dbReference type="AlphaFoldDB" id="A0A550C0F2"/>
<accession>A0A550C0F2</accession>
<reference evidence="1 2" key="1">
    <citation type="journal article" date="2019" name="New Phytol.">
        <title>Comparative genomics reveals unique wood-decay strategies and fruiting body development in the Schizophyllaceae.</title>
        <authorList>
            <person name="Almasi E."/>
            <person name="Sahu N."/>
            <person name="Krizsan K."/>
            <person name="Balint B."/>
            <person name="Kovacs G.M."/>
            <person name="Kiss B."/>
            <person name="Cseklye J."/>
            <person name="Drula E."/>
            <person name="Henrissat B."/>
            <person name="Nagy I."/>
            <person name="Chovatia M."/>
            <person name="Adam C."/>
            <person name="LaButti K."/>
            <person name="Lipzen A."/>
            <person name="Riley R."/>
            <person name="Grigoriev I.V."/>
            <person name="Nagy L.G."/>
        </authorList>
    </citation>
    <scope>NUCLEOTIDE SEQUENCE [LARGE SCALE GENOMIC DNA]</scope>
    <source>
        <strain evidence="1 2">NL-1724</strain>
    </source>
</reference>